<reference evidence="4" key="2">
    <citation type="submission" date="2025-05" db="UniProtKB">
        <authorList>
            <consortium name="EnsemblMetazoa"/>
        </authorList>
    </citation>
    <scope>IDENTIFICATION</scope>
    <source>
        <strain evidence="4">Foshan</strain>
    </source>
</reference>
<feature type="region of interest" description="Disordered" evidence="1">
    <location>
        <begin position="427"/>
        <end position="476"/>
    </location>
</feature>
<dbReference type="SUPFAM" id="SSF57625">
    <property type="entry name" value="Invertebrate chitin-binding proteins"/>
    <property type="match status" value="1"/>
</dbReference>
<feature type="compositionally biased region" description="Low complexity" evidence="1">
    <location>
        <begin position="447"/>
        <end position="457"/>
    </location>
</feature>
<feature type="compositionally biased region" description="Basic and acidic residues" evidence="1">
    <location>
        <begin position="212"/>
        <end position="228"/>
    </location>
</feature>
<evidence type="ECO:0000259" key="3">
    <source>
        <dbReference type="PROSITE" id="PS50940"/>
    </source>
</evidence>
<dbReference type="PANTHER" id="PTHR22933">
    <property type="entry name" value="FI18007P1-RELATED"/>
    <property type="match status" value="1"/>
</dbReference>
<reference evidence="5" key="1">
    <citation type="journal article" date="2015" name="Proc. Natl. Acad. Sci. U.S.A.">
        <title>Genome sequence of the Asian Tiger mosquito, Aedes albopictus, reveals insights into its biology, genetics, and evolution.</title>
        <authorList>
            <person name="Chen X.G."/>
            <person name="Jiang X."/>
            <person name="Gu J."/>
            <person name="Xu M."/>
            <person name="Wu Y."/>
            <person name="Deng Y."/>
            <person name="Zhang C."/>
            <person name="Bonizzoni M."/>
            <person name="Dermauw W."/>
            <person name="Vontas J."/>
            <person name="Armbruster P."/>
            <person name="Huang X."/>
            <person name="Yang Y."/>
            <person name="Zhang H."/>
            <person name="He W."/>
            <person name="Peng H."/>
            <person name="Liu Y."/>
            <person name="Wu K."/>
            <person name="Chen J."/>
            <person name="Lirakis M."/>
            <person name="Topalis P."/>
            <person name="Van Leeuwen T."/>
            <person name="Hall A.B."/>
            <person name="Jiang X."/>
            <person name="Thorpe C."/>
            <person name="Mueller R.L."/>
            <person name="Sun C."/>
            <person name="Waterhouse R.M."/>
            <person name="Yan G."/>
            <person name="Tu Z.J."/>
            <person name="Fang X."/>
            <person name="James A.A."/>
        </authorList>
    </citation>
    <scope>NUCLEOTIDE SEQUENCE [LARGE SCALE GENOMIC DNA]</scope>
    <source>
        <strain evidence="5">Foshan</strain>
    </source>
</reference>
<dbReference type="InterPro" id="IPR052976">
    <property type="entry name" value="Scoloptoxin-like"/>
</dbReference>
<sequence length="765" mass="84449">MATVTSRLRLGALLGTLVLLVTMAGAQESSSQQRPQVLSNDGSFKFAAKTSFSCSGRAAGYYADVETGCQIYHMCDGLGRQFSYACPNTTLFQQRMLICDHWYMVNCSKAESNYAANLLIGQRDKPFVTDDENELRTPRPDLLDTPYAAGFNMDAFKYNYFKTNTQAPQNAIPANGKNSGKNPTVKPKQTTSEIFEESASNHGLPIHWSTRYAKEDDDKERKDDKQELDAPLSTAIPLSTEEVQLQGNKVNGRRDVKEGESKTQATVTEKLPSRVEEAASNNNQVNVKVPSIRYEPPFTPEEQVKRGGNGKESLGAGFKPFESILNFNKKGNRKDYDFSNFFGRNESIRNTAPTHAPTPAAPTTPRTVPSSTTRFFSSSSTTPSRPTARFTTTPRQTPFVTAPSTTSKPITIVVTDLQPPQLNPAQFSTRTGPAFRPSVPTTAPRGTFSTVTTTTTTPRPVLPLSDPRQSNRAPTTIHFNPPAATAGLFENRFALQRPPVTSKVPVPARDLLPPYQNVANFDKIKNRFVSEAIFTRQPITNEPSSGPIKSGIDKLQGDAQIQVRNDNVPRPFSVPTPANDLLPPKKEYVFYDDATTKGPPIYYQWKWSIPSFGLEPPLDAPLSDEEKLLTQLNPAAQDLPDSNREHNQTARSISSETGNAGENPPTSNAIAEANKRKIQPPTHNYLELRKQLAIPDFTFPLESAGTAQSIYEQDGAVNSFQIKIPAYARSDDDSRAWYGENAKCPQCHPAFMRPGTCEPCIKIRR</sequence>
<dbReference type="PANTHER" id="PTHR22933:SF44">
    <property type="entry name" value="RE15157P"/>
    <property type="match status" value="1"/>
</dbReference>
<feature type="domain" description="Chitin-binding type-2" evidence="3">
    <location>
        <begin position="51"/>
        <end position="109"/>
    </location>
</feature>
<dbReference type="Pfam" id="PF01607">
    <property type="entry name" value="CBM_14"/>
    <property type="match status" value="1"/>
</dbReference>
<organism evidence="4 5">
    <name type="scientific">Aedes albopictus</name>
    <name type="common">Asian tiger mosquito</name>
    <name type="synonym">Stegomyia albopicta</name>
    <dbReference type="NCBI Taxonomy" id="7160"/>
    <lineage>
        <taxon>Eukaryota</taxon>
        <taxon>Metazoa</taxon>
        <taxon>Ecdysozoa</taxon>
        <taxon>Arthropoda</taxon>
        <taxon>Hexapoda</taxon>
        <taxon>Insecta</taxon>
        <taxon>Pterygota</taxon>
        <taxon>Neoptera</taxon>
        <taxon>Endopterygota</taxon>
        <taxon>Diptera</taxon>
        <taxon>Nematocera</taxon>
        <taxon>Culicoidea</taxon>
        <taxon>Culicidae</taxon>
        <taxon>Culicinae</taxon>
        <taxon>Aedini</taxon>
        <taxon>Aedes</taxon>
        <taxon>Stegomyia</taxon>
    </lineage>
</organism>
<dbReference type="EnsemblMetazoa" id="AALFPA23_002415.R2231">
    <property type="protein sequence ID" value="AALFPA23_002415.P2231"/>
    <property type="gene ID" value="AALFPA23_002415"/>
</dbReference>
<feature type="chain" id="PRO_5045629007" description="Chitin-binding type-2 domain-containing protein" evidence="2">
    <location>
        <begin position="27"/>
        <end position="765"/>
    </location>
</feature>
<name>A0ABM1XSF6_AEDAL</name>
<evidence type="ECO:0000256" key="1">
    <source>
        <dbReference type="SAM" id="MobiDB-lite"/>
    </source>
</evidence>
<accession>A0ABM1XSF6</accession>
<dbReference type="Proteomes" id="UP000069940">
    <property type="component" value="Unassembled WGS sequence"/>
</dbReference>
<keyword evidence="5" id="KW-1185">Reference proteome</keyword>
<feature type="region of interest" description="Disordered" evidence="1">
    <location>
        <begin position="350"/>
        <end position="404"/>
    </location>
</feature>
<evidence type="ECO:0000256" key="2">
    <source>
        <dbReference type="SAM" id="SignalP"/>
    </source>
</evidence>
<feature type="compositionally biased region" description="Polar residues" evidence="1">
    <location>
        <begin position="176"/>
        <end position="201"/>
    </location>
</feature>
<evidence type="ECO:0000313" key="4">
    <source>
        <dbReference type="EnsemblMetazoa" id="AALFPA23_002415.P2231"/>
    </source>
</evidence>
<feature type="region of interest" description="Disordered" evidence="1">
    <location>
        <begin position="635"/>
        <end position="668"/>
    </location>
</feature>
<feature type="compositionally biased region" description="Polar residues" evidence="1">
    <location>
        <begin position="467"/>
        <end position="476"/>
    </location>
</feature>
<feature type="compositionally biased region" description="Low complexity" evidence="1">
    <location>
        <begin position="351"/>
        <end position="402"/>
    </location>
</feature>
<dbReference type="InterPro" id="IPR036508">
    <property type="entry name" value="Chitin-bd_dom_sf"/>
</dbReference>
<feature type="compositionally biased region" description="Polar residues" evidence="1">
    <location>
        <begin position="649"/>
        <end position="668"/>
    </location>
</feature>
<dbReference type="InterPro" id="IPR002557">
    <property type="entry name" value="Chitin-bd_dom"/>
</dbReference>
<feature type="signal peptide" evidence="2">
    <location>
        <begin position="1"/>
        <end position="26"/>
    </location>
</feature>
<proteinExistence type="predicted"/>
<evidence type="ECO:0000313" key="5">
    <source>
        <dbReference type="Proteomes" id="UP000069940"/>
    </source>
</evidence>
<dbReference type="Gene3D" id="2.170.140.10">
    <property type="entry name" value="Chitin binding domain"/>
    <property type="match status" value="1"/>
</dbReference>
<keyword evidence="2" id="KW-0732">Signal</keyword>
<protein>
    <recommendedName>
        <fullName evidence="3">Chitin-binding type-2 domain-containing protein</fullName>
    </recommendedName>
</protein>
<dbReference type="PROSITE" id="PS50940">
    <property type="entry name" value="CHIT_BIND_II"/>
    <property type="match status" value="1"/>
</dbReference>
<dbReference type="RefSeq" id="XP_062712714.1">
    <property type="nucleotide sequence ID" value="XM_062856730.1"/>
</dbReference>
<dbReference type="GeneID" id="109401731"/>
<feature type="region of interest" description="Disordered" evidence="1">
    <location>
        <begin position="169"/>
        <end position="235"/>
    </location>
</feature>